<accession>A0ABV8LBR9</accession>
<dbReference type="Gene3D" id="3.30.530.20">
    <property type="match status" value="1"/>
</dbReference>
<dbReference type="Pfam" id="PF10604">
    <property type="entry name" value="Polyketide_cyc2"/>
    <property type="match status" value="1"/>
</dbReference>
<feature type="region of interest" description="Disordered" evidence="1">
    <location>
        <begin position="147"/>
        <end position="174"/>
    </location>
</feature>
<proteinExistence type="predicted"/>
<protein>
    <submittedName>
        <fullName evidence="2">SRPBCC family protein</fullName>
    </submittedName>
</protein>
<dbReference type="RefSeq" id="WP_378553665.1">
    <property type="nucleotide sequence ID" value="NZ_JBHSBA010000015.1"/>
</dbReference>
<sequence>MYLLADATVTAPCPSADAFAYIADLETFADWFPGVRSVSSTDALPPATVGKRYLETVALPGGRTRRIPLVVCAAAAPHRLVTEGALPLLRPRMVIDISARGTDRCTIRWRMYSRAGNPLLRWTVVAAAAVVLRRRARRALRTLAGRLDDQGSPIRSPAQPGCRPEQHSRRGHMN</sequence>
<reference evidence="3" key="1">
    <citation type="journal article" date="2019" name="Int. J. Syst. Evol. Microbiol.">
        <title>The Global Catalogue of Microorganisms (GCM) 10K type strain sequencing project: providing services to taxonomists for standard genome sequencing and annotation.</title>
        <authorList>
            <consortium name="The Broad Institute Genomics Platform"/>
            <consortium name="The Broad Institute Genome Sequencing Center for Infectious Disease"/>
            <person name="Wu L."/>
            <person name="Ma J."/>
        </authorList>
    </citation>
    <scope>NUCLEOTIDE SEQUENCE [LARGE SCALE GENOMIC DNA]</scope>
    <source>
        <strain evidence="3">CGMCC 4.7204</strain>
    </source>
</reference>
<name>A0ABV8LBR9_9NOCA</name>
<dbReference type="EMBL" id="JBHSBA010000015">
    <property type="protein sequence ID" value="MFC4127943.1"/>
    <property type="molecule type" value="Genomic_DNA"/>
</dbReference>
<dbReference type="InterPro" id="IPR023393">
    <property type="entry name" value="START-like_dom_sf"/>
</dbReference>
<evidence type="ECO:0000256" key="1">
    <source>
        <dbReference type="SAM" id="MobiDB-lite"/>
    </source>
</evidence>
<dbReference type="InterPro" id="IPR019587">
    <property type="entry name" value="Polyketide_cyclase/dehydratase"/>
</dbReference>
<gene>
    <name evidence="2" type="ORF">ACFOW8_23740</name>
</gene>
<evidence type="ECO:0000313" key="3">
    <source>
        <dbReference type="Proteomes" id="UP001595767"/>
    </source>
</evidence>
<organism evidence="2 3">
    <name type="scientific">Nocardia rhizosphaerae</name>
    <dbReference type="NCBI Taxonomy" id="1691571"/>
    <lineage>
        <taxon>Bacteria</taxon>
        <taxon>Bacillati</taxon>
        <taxon>Actinomycetota</taxon>
        <taxon>Actinomycetes</taxon>
        <taxon>Mycobacteriales</taxon>
        <taxon>Nocardiaceae</taxon>
        <taxon>Nocardia</taxon>
    </lineage>
</organism>
<dbReference type="CDD" id="cd07812">
    <property type="entry name" value="SRPBCC"/>
    <property type="match status" value="1"/>
</dbReference>
<evidence type="ECO:0000313" key="2">
    <source>
        <dbReference type="EMBL" id="MFC4127943.1"/>
    </source>
</evidence>
<comment type="caution">
    <text evidence="2">The sequence shown here is derived from an EMBL/GenBank/DDBJ whole genome shotgun (WGS) entry which is preliminary data.</text>
</comment>
<dbReference type="SUPFAM" id="SSF55961">
    <property type="entry name" value="Bet v1-like"/>
    <property type="match status" value="1"/>
</dbReference>
<dbReference type="Proteomes" id="UP001595767">
    <property type="component" value="Unassembled WGS sequence"/>
</dbReference>
<keyword evidence="3" id="KW-1185">Reference proteome</keyword>